<feature type="signal peptide" evidence="2">
    <location>
        <begin position="1"/>
        <end position="22"/>
    </location>
</feature>
<dbReference type="RefSeq" id="WP_007018049.1">
    <property type="nucleotide sequence ID" value="NZ_CH724115.1"/>
</dbReference>
<feature type="chain" id="PRO_5004194842" description="Lipoprotein" evidence="2">
    <location>
        <begin position="23"/>
        <end position="428"/>
    </location>
</feature>
<organism evidence="3 4">
    <name type="scientific">Bermanella marisrubri</name>
    <dbReference type="NCBI Taxonomy" id="207949"/>
    <lineage>
        <taxon>Bacteria</taxon>
        <taxon>Pseudomonadati</taxon>
        <taxon>Pseudomonadota</taxon>
        <taxon>Gammaproteobacteria</taxon>
        <taxon>Oceanospirillales</taxon>
        <taxon>Oceanospirillaceae</taxon>
        <taxon>Bermanella</taxon>
    </lineage>
</organism>
<proteinExistence type="predicted"/>
<accession>Q1N487</accession>
<feature type="compositionally biased region" description="Acidic residues" evidence="1">
    <location>
        <begin position="52"/>
        <end position="65"/>
    </location>
</feature>
<gene>
    <name evidence="3" type="ORF">RED65_14817</name>
</gene>
<keyword evidence="2" id="KW-0732">Signal</keyword>
<reference evidence="3 4" key="1">
    <citation type="submission" date="2006-03" db="EMBL/GenBank/DDBJ databases">
        <authorList>
            <person name="Pinhassi J."/>
            <person name="Pedros-Alio C."/>
            <person name="Ferriera S."/>
            <person name="Johnson J."/>
            <person name="Kravitz S."/>
            <person name="Halpern A."/>
            <person name="Remington K."/>
            <person name="Beeson K."/>
            <person name="Tran B."/>
            <person name="Rogers Y.-H."/>
            <person name="Friedman R."/>
            <person name="Venter J.C."/>
        </authorList>
    </citation>
    <scope>NUCLEOTIDE SEQUENCE [LARGE SCALE GENOMIC DNA]</scope>
    <source>
        <strain evidence="3 4">RED65</strain>
    </source>
</reference>
<evidence type="ECO:0000256" key="2">
    <source>
        <dbReference type="SAM" id="SignalP"/>
    </source>
</evidence>
<evidence type="ECO:0008006" key="5">
    <source>
        <dbReference type="Google" id="ProtNLM"/>
    </source>
</evidence>
<evidence type="ECO:0000313" key="4">
    <source>
        <dbReference type="Proteomes" id="UP000004263"/>
    </source>
</evidence>
<protein>
    <recommendedName>
        <fullName evidence="5">Lipoprotein</fullName>
    </recommendedName>
</protein>
<feature type="region of interest" description="Disordered" evidence="1">
    <location>
        <begin position="25"/>
        <end position="71"/>
    </location>
</feature>
<evidence type="ECO:0000313" key="3">
    <source>
        <dbReference type="EMBL" id="EAT12978.1"/>
    </source>
</evidence>
<keyword evidence="4" id="KW-1185">Reference proteome</keyword>
<evidence type="ECO:0000256" key="1">
    <source>
        <dbReference type="SAM" id="MobiDB-lite"/>
    </source>
</evidence>
<dbReference type="EMBL" id="AAQH01000003">
    <property type="protein sequence ID" value="EAT12978.1"/>
    <property type="molecule type" value="Genomic_DNA"/>
</dbReference>
<dbReference type="PROSITE" id="PS51257">
    <property type="entry name" value="PROKAR_LIPOPROTEIN"/>
    <property type="match status" value="1"/>
</dbReference>
<feature type="compositionally biased region" description="Basic and acidic residues" evidence="1">
    <location>
        <begin position="25"/>
        <end position="51"/>
    </location>
</feature>
<dbReference type="STRING" id="207949.RED65_14817"/>
<comment type="caution">
    <text evidence="3">The sequence shown here is derived from an EMBL/GenBank/DDBJ whole genome shotgun (WGS) entry which is preliminary data.</text>
</comment>
<sequence>MLNISKLLILITALVFMSGCGSDDRNQVDKNIGDDRQNQENHNDDSQNDDDKSNDDDADDTDDDKVIEPPVNNEVTLDLSQTYYAAVNKGSEWQQITQDSLTIKTGDEFVHVCKTQNDYEVDYSSFSHLPEDLDQLEGLTTTLCDQESEYTYIQIDNDQKTIDLFEQQIIKNSETNELELLVLAYDKTNQIGYFKKEVIDAQLLESTLPSKSVYFTQEDQVDVLPLTASDADRYNVFYAVKNRQELISLTPYASGIYLDLGPDDIAEGQYLEVFNFTSNGASYVRHTKTPGQGLEVNMPEYELNKENLTVDVNAATLSLNNPKIMIEGLDTATLLLSYDQYDRATNQSTYVHLSVDTHVNSDEASLVLPLINFSGLPNFPTQEINNLTHYQGSLNELYKDIGFTVRSYEGSQYRGLQFYPQRDIIAVD</sequence>
<dbReference type="Proteomes" id="UP000004263">
    <property type="component" value="Unassembled WGS sequence"/>
</dbReference>
<dbReference type="AlphaFoldDB" id="Q1N487"/>
<dbReference type="HOGENOM" id="CLU_640420_0_0_6"/>
<name>Q1N487_9GAMM</name>